<dbReference type="EMBL" id="CADCXU010009750">
    <property type="protein sequence ID" value="CAB0000652.1"/>
    <property type="molecule type" value="Genomic_DNA"/>
</dbReference>
<feature type="compositionally biased region" description="Basic and acidic residues" evidence="1">
    <location>
        <begin position="84"/>
        <end position="98"/>
    </location>
</feature>
<dbReference type="AlphaFoldDB" id="A0A6H5GCS6"/>
<protein>
    <submittedName>
        <fullName evidence="2">Uncharacterized protein</fullName>
    </submittedName>
</protein>
<proteinExistence type="predicted"/>
<dbReference type="Proteomes" id="UP000479000">
    <property type="component" value="Unassembled WGS sequence"/>
</dbReference>
<feature type="region of interest" description="Disordered" evidence="1">
    <location>
        <begin position="131"/>
        <end position="160"/>
    </location>
</feature>
<sequence length="160" mass="17948">MLAKGMESFQKTLYFPLNHSHSDFKLWNSRTCLICKITLVFVEKPLRGKKQPHLCLLHQQGDALTLRPVALGNIGGGSGRCRGKAGEERHQSRSRDSRQSSCSSTSRLIRRCRPILVVDCLRIPRISLNPSNKFEGSGPKATKTQPQLHLQVRMDPDSSN</sequence>
<gene>
    <name evidence="2" type="ORF">NTEN_LOCUS6439</name>
</gene>
<evidence type="ECO:0000313" key="2">
    <source>
        <dbReference type="EMBL" id="CAB0000652.1"/>
    </source>
</evidence>
<feature type="region of interest" description="Disordered" evidence="1">
    <location>
        <begin position="77"/>
        <end position="102"/>
    </location>
</feature>
<accession>A0A6H5GCS6</accession>
<evidence type="ECO:0000256" key="1">
    <source>
        <dbReference type="SAM" id="MobiDB-lite"/>
    </source>
</evidence>
<keyword evidence="3" id="KW-1185">Reference proteome</keyword>
<evidence type="ECO:0000313" key="3">
    <source>
        <dbReference type="Proteomes" id="UP000479000"/>
    </source>
</evidence>
<reference evidence="2 3" key="1">
    <citation type="submission" date="2020-02" db="EMBL/GenBank/DDBJ databases">
        <authorList>
            <person name="Ferguson B K."/>
        </authorList>
    </citation>
    <scope>NUCLEOTIDE SEQUENCE [LARGE SCALE GENOMIC DNA]</scope>
</reference>
<name>A0A6H5GCS6_9HEMI</name>
<organism evidence="2 3">
    <name type="scientific">Nesidiocoris tenuis</name>
    <dbReference type="NCBI Taxonomy" id="355587"/>
    <lineage>
        <taxon>Eukaryota</taxon>
        <taxon>Metazoa</taxon>
        <taxon>Ecdysozoa</taxon>
        <taxon>Arthropoda</taxon>
        <taxon>Hexapoda</taxon>
        <taxon>Insecta</taxon>
        <taxon>Pterygota</taxon>
        <taxon>Neoptera</taxon>
        <taxon>Paraneoptera</taxon>
        <taxon>Hemiptera</taxon>
        <taxon>Heteroptera</taxon>
        <taxon>Panheteroptera</taxon>
        <taxon>Cimicomorpha</taxon>
        <taxon>Miridae</taxon>
        <taxon>Dicyphina</taxon>
        <taxon>Nesidiocoris</taxon>
    </lineage>
</organism>